<evidence type="ECO:0000313" key="3">
    <source>
        <dbReference type="EMBL" id="TDY55359.1"/>
    </source>
</evidence>
<evidence type="ECO:0000256" key="1">
    <source>
        <dbReference type="ARBA" id="ARBA00022729"/>
    </source>
</evidence>
<dbReference type="GO" id="GO:0055085">
    <property type="term" value="P:transmembrane transport"/>
    <property type="evidence" value="ECO:0007669"/>
    <property type="project" value="InterPro"/>
</dbReference>
<dbReference type="Proteomes" id="UP000295066">
    <property type="component" value="Unassembled WGS sequence"/>
</dbReference>
<keyword evidence="3" id="KW-0675">Receptor</keyword>
<sequence length="345" mass="38306">MKFGRFAVLFAVAVFCLAVPFGAEAAREVKMSYNGPADAENNAVHLFAENFAKLVAEGTGGEVVVKLFPDSQLGNEEERMELLSKQGMNQPIINVASFAGVAPVFPEIYASAVPFMFNSYKAAHFFFDGSRYWKKAQEEFHKRTGAYLLEAVEEGGFLAFTNNKKEIRSPEDFKGLKFRGMDEGQVILYKSFGASGTPIPWTELYMALKTGVVDGQMNPAMYIKMGSLHEVQKYLTLANIQYSDQFLVINGDFLDSLTPEHKAAVIEAGKKTNALNREAMADQDKKDIDFLVEKGMIAYAPTNEEMDAFRAAGQPAYVEWLKSRAGEEWLNLALECAKNANEKAK</sequence>
<dbReference type="RefSeq" id="WP_133959029.1">
    <property type="nucleotide sequence ID" value="NZ_SORI01000025.1"/>
</dbReference>
<dbReference type="CDD" id="cd13677">
    <property type="entry name" value="PBP2_TRAP_SBP_like_6"/>
    <property type="match status" value="1"/>
</dbReference>
<dbReference type="Pfam" id="PF03480">
    <property type="entry name" value="DctP"/>
    <property type="match status" value="1"/>
</dbReference>
<dbReference type="InterPro" id="IPR018389">
    <property type="entry name" value="DctP_fam"/>
</dbReference>
<keyword evidence="1 2" id="KW-0732">Signal</keyword>
<name>A0A4R8M130_9BACT</name>
<dbReference type="Gene3D" id="3.40.190.170">
    <property type="entry name" value="Bacterial extracellular solute-binding protein, family 7"/>
    <property type="match status" value="1"/>
</dbReference>
<gene>
    <name evidence="3" type="ORF">C8D99_12540</name>
</gene>
<dbReference type="PANTHER" id="PTHR33376">
    <property type="match status" value="1"/>
</dbReference>
<dbReference type="OrthoDB" id="9815946at2"/>
<evidence type="ECO:0000313" key="4">
    <source>
        <dbReference type="Proteomes" id="UP000295066"/>
    </source>
</evidence>
<proteinExistence type="predicted"/>
<feature type="signal peptide" evidence="2">
    <location>
        <begin position="1"/>
        <end position="25"/>
    </location>
</feature>
<dbReference type="InterPro" id="IPR038404">
    <property type="entry name" value="TRAP_DctP_sf"/>
</dbReference>
<feature type="chain" id="PRO_5021029038" evidence="2">
    <location>
        <begin position="26"/>
        <end position="345"/>
    </location>
</feature>
<dbReference type="NCBIfam" id="NF037995">
    <property type="entry name" value="TRAP_S1"/>
    <property type="match status" value="1"/>
</dbReference>
<reference evidence="3 4" key="1">
    <citation type="submission" date="2019-03" db="EMBL/GenBank/DDBJ databases">
        <title>Genomic Encyclopedia of Type Strains, Phase IV (KMG-IV): sequencing the most valuable type-strain genomes for metagenomic binning, comparative biology and taxonomic classification.</title>
        <authorList>
            <person name="Goeker M."/>
        </authorList>
    </citation>
    <scope>NUCLEOTIDE SEQUENCE [LARGE SCALE GENOMIC DNA]</scope>
    <source>
        <strain evidence="3 4">DSM 25964</strain>
    </source>
</reference>
<comment type="caution">
    <text evidence="3">The sequence shown here is derived from an EMBL/GenBank/DDBJ whole genome shotgun (WGS) entry which is preliminary data.</text>
</comment>
<dbReference type="AlphaFoldDB" id="A0A4R8M130"/>
<evidence type="ECO:0000256" key="2">
    <source>
        <dbReference type="SAM" id="SignalP"/>
    </source>
</evidence>
<dbReference type="GO" id="GO:0030246">
    <property type="term" value="F:carbohydrate binding"/>
    <property type="evidence" value="ECO:0007669"/>
    <property type="project" value="TreeGrafter"/>
</dbReference>
<organism evidence="3 4">
    <name type="scientific">Aminivibrio pyruvatiphilus</name>
    <dbReference type="NCBI Taxonomy" id="1005740"/>
    <lineage>
        <taxon>Bacteria</taxon>
        <taxon>Thermotogati</taxon>
        <taxon>Synergistota</taxon>
        <taxon>Synergistia</taxon>
        <taxon>Synergistales</taxon>
        <taxon>Aminobacteriaceae</taxon>
        <taxon>Aminivibrio</taxon>
    </lineage>
</organism>
<dbReference type="PANTHER" id="PTHR33376:SF18">
    <property type="entry name" value="2,3-DIKETO-L-GULONATE-BINDING PERIPLASMIC PROTEIN YIAO"/>
    <property type="match status" value="1"/>
</dbReference>
<accession>A0A4R8M130</accession>
<protein>
    <submittedName>
        <fullName evidence="3">Tripartite ATP-independent transporter DctP family solute receptor</fullName>
    </submittedName>
</protein>
<keyword evidence="4" id="KW-1185">Reference proteome</keyword>
<dbReference type="EMBL" id="SORI01000025">
    <property type="protein sequence ID" value="TDY55359.1"/>
    <property type="molecule type" value="Genomic_DNA"/>
</dbReference>